<reference evidence="1 2" key="1">
    <citation type="submission" date="2023-08" db="EMBL/GenBank/DDBJ databases">
        <title>Oxalobacteraceae gen .nov., isolated from river sludge outside the plant.</title>
        <authorList>
            <person name="Zhao S.Y."/>
        </authorList>
    </citation>
    <scope>NUCLEOTIDE SEQUENCE [LARGE SCALE GENOMIC DNA]</scope>
    <source>
        <strain evidence="1 2">R-40</strain>
    </source>
</reference>
<accession>A0ABU1BKG2</accession>
<evidence type="ECO:0000313" key="2">
    <source>
        <dbReference type="Proteomes" id="UP001225596"/>
    </source>
</evidence>
<comment type="caution">
    <text evidence="1">The sequence shown here is derived from an EMBL/GenBank/DDBJ whole genome shotgun (WGS) entry which is preliminary data.</text>
</comment>
<dbReference type="EMBL" id="JAUYVH010000001">
    <property type="protein sequence ID" value="MDQ9169362.1"/>
    <property type="molecule type" value="Genomic_DNA"/>
</dbReference>
<gene>
    <name evidence="1" type="ORF">Q8A64_02940</name>
</gene>
<evidence type="ECO:0000313" key="1">
    <source>
        <dbReference type="EMBL" id="MDQ9169362.1"/>
    </source>
</evidence>
<dbReference type="Proteomes" id="UP001225596">
    <property type="component" value="Unassembled WGS sequence"/>
</dbReference>
<proteinExistence type="predicted"/>
<dbReference type="RefSeq" id="WP_338435242.1">
    <property type="nucleotide sequence ID" value="NZ_JAUYVH010000001.1"/>
</dbReference>
<sequence length="92" mass="10024">MAGKSATIATGSAFNASKGRLVYLSKKKIVANSVSKRIQSSRLLKPVDILSADKALHFDSQVEIFLSNQLKDALSFIECNAAPELPFRLNEN</sequence>
<protein>
    <submittedName>
        <fullName evidence="1">Uncharacterized protein</fullName>
    </submittedName>
</protein>
<name>A0ABU1BKG2_9BURK</name>
<organism evidence="1 2">
    <name type="scientific">Keguizhuia sedimenti</name>
    <dbReference type="NCBI Taxonomy" id="3064264"/>
    <lineage>
        <taxon>Bacteria</taxon>
        <taxon>Pseudomonadati</taxon>
        <taxon>Pseudomonadota</taxon>
        <taxon>Betaproteobacteria</taxon>
        <taxon>Burkholderiales</taxon>
        <taxon>Oxalobacteraceae</taxon>
        <taxon>Keguizhuia</taxon>
    </lineage>
</organism>
<keyword evidence="2" id="KW-1185">Reference proteome</keyword>